<dbReference type="KEGG" id="ker:91104924"/>
<sequence length="692" mass="76669">MSDQPGPQELPAQTYEPSSKEGLEFVQDGYFRHSDIVFKYLDKLSPLHAQAMGQLIHGHALCHPNHPLRTPGDGGLTLYVGTDLLGKPRLLWKIQQLQYLQYYIHEMRLTTPSWIEYHLRRAELLAVEGGEEGVAKMDPPSLEEGNDDWVPLPSYPCRSRDMVTIQPIKIISSGFLKELSKQVTQDGKTVERYRRQGIPIPTFDPHRYEALRDNFTEGPGLRKGPEKSVKSDAARQEAADGTGWGGFPLIKEDKVDKIEKEGSSIVQPSASEDYVEFDVAAPPPVNKVDRSTSTSISSSSSTPFTDIGASYYYHCQQAFILAISGGLLASLPDSQQPVAGEEDEEEGPFTIPPEIGRSLFIALSVTRWEKDPSIILEIGYSAIWWEKVPDELKKEGGMHYEEMRDMGHFIVQDHLLHKKNSESQPDYRDSYLFGDSLPIEASKIRTTLKKKIKDLSTKAGNGPIYIVTHVSEGQELDFKDIGLDVSLTDGDLQPDGWEIPPYMCAAGCGSVFIINTASLFGSIEKVPPVPVGSHQFPGRTKKTLEATALTMFGSDSNRRPDKCGNAGNDAFYTLAIFVEIMTGPTLPELRADYLTNCLASSPSNAESVMEEGGAEEEVKVVRTVPLMPLGESSTTEQGGTPEVAAASEQLKRIKIEDFYEDNESDDDGFMEDEMINGIFYEDEDGNLHELSD</sequence>
<dbReference type="InterPro" id="IPR040151">
    <property type="entry name" value="Gfd2/YDR514C-like"/>
</dbReference>
<dbReference type="InterPro" id="IPR048519">
    <property type="entry name" value="Gfd2/YDR514C-like_C"/>
</dbReference>
<organism evidence="3 4">
    <name type="scientific">Kwoniella europaea PYCC6329</name>
    <dbReference type="NCBI Taxonomy" id="1423913"/>
    <lineage>
        <taxon>Eukaryota</taxon>
        <taxon>Fungi</taxon>
        <taxon>Dikarya</taxon>
        <taxon>Basidiomycota</taxon>
        <taxon>Agaricomycotina</taxon>
        <taxon>Tremellomycetes</taxon>
        <taxon>Tremellales</taxon>
        <taxon>Cryptococcaceae</taxon>
        <taxon>Kwoniella</taxon>
    </lineage>
</organism>
<feature type="region of interest" description="Disordered" evidence="1">
    <location>
        <begin position="215"/>
        <end position="246"/>
    </location>
</feature>
<dbReference type="PANTHER" id="PTHR28083">
    <property type="entry name" value="GOOD FOR FULL DBP5 ACTIVITY PROTEIN 2"/>
    <property type="match status" value="1"/>
</dbReference>
<dbReference type="Pfam" id="PF21762">
    <property type="entry name" value="DEDDh_C"/>
    <property type="match status" value="1"/>
</dbReference>
<proteinExistence type="predicted"/>
<protein>
    <recommendedName>
        <fullName evidence="2">Gfd2/YDR514C-like C-terminal domain-containing protein</fullName>
    </recommendedName>
</protein>
<evidence type="ECO:0000259" key="2">
    <source>
        <dbReference type="Pfam" id="PF21762"/>
    </source>
</evidence>
<dbReference type="GeneID" id="91104924"/>
<name>A0AAX4KQQ1_9TREE</name>
<gene>
    <name evidence="3" type="ORF">V865_006123</name>
</gene>
<evidence type="ECO:0000256" key="1">
    <source>
        <dbReference type="SAM" id="MobiDB-lite"/>
    </source>
</evidence>
<feature type="compositionally biased region" description="Basic and acidic residues" evidence="1">
    <location>
        <begin position="223"/>
        <end position="238"/>
    </location>
</feature>
<dbReference type="RefSeq" id="XP_066085980.1">
    <property type="nucleotide sequence ID" value="XM_066229883.1"/>
</dbReference>
<accession>A0AAX4KQQ1</accession>
<dbReference type="AlphaFoldDB" id="A0AAX4KQQ1"/>
<dbReference type="GO" id="GO:0005634">
    <property type="term" value="C:nucleus"/>
    <property type="evidence" value="ECO:0007669"/>
    <property type="project" value="TreeGrafter"/>
</dbReference>
<dbReference type="Proteomes" id="UP001358614">
    <property type="component" value="Chromosome 1"/>
</dbReference>
<feature type="domain" description="Gfd2/YDR514C-like C-terminal" evidence="2">
    <location>
        <begin position="360"/>
        <end position="579"/>
    </location>
</feature>
<reference evidence="3 4" key="1">
    <citation type="submission" date="2024-01" db="EMBL/GenBank/DDBJ databases">
        <title>Comparative genomics of Cryptococcus and Kwoniella reveals pathogenesis evolution and contrasting modes of karyotype evolution via chromosome fusion or intercentromeric recombination.</title>
        <authorList>
            <person name="Coelho M.A."/>
            <person name="David-Palma M."/>
            <person name="Shea T."/>
            <person name="Bowers K."/>
            <person name="McGinley-Smith S."/>
            <person name="Mohammad A.W."/>
            <person name="Gnirke A."/>
            <person name="Yurkov A.M."/>
            <person name="Nowrousian M."/>
            <person name="Sun S."/>
            <person name="Cuomo C.A."/>
            <person name="Heitman J."/>
        </authorList>
    </citation>
    <scope>NUCLEOTIDE SEQUENCE [LARGE SCALE GENOMIC DNA]</scope>
    <source>
        <strain evidence="3 4">PYCC6329</strain>
    </source>
</reference>
<evidence type="ECO:0000313" key="4">
    <source>
        <dbReference type="Proteomes" id="UP001358614"/>
    </source>
</evidence>
<evidence type="ECO:0000313" key="3">
    <source>
        <dbReference type="EMBL" id="WWD08013.1"/>
    </source>
</evidence>
<dbReference type="PANTHER" id="PTHR28083:SF1">
    <property type="entry name" value="GOOD FOR FULL DBP5 ACTIVITY PROTEIN 2"/>
    <property type="match status" value="1"/>
</dbReference>
<keyword evidence="4" id="KW-1185">Reference proteome</keyword>
<dbReference type="EMBL" id="CP144089">
    <property type="protein sequence ID" value="WWD08013.1"/>
    <property type="molecule type" value="Genomic_DNA"/>
</dbReference>